<dbReference type="GO" id="GO:0008381">
    <property type="term" value="F:mechanosensitive monoatomic ion channel activity"/>
    <property type="evidence" value="ECO:0007669"/>
    <property type="project" value="InterPro"/>
</dbReference>
<evidence type="ECO:0000256" key="7">
    <source>
        <dbReference type="SAM" id="Phobius"/>
    </source>
</evidence>
<accession>A0A934PRQ8</accession>
<dbReference type="SUPFAM" id="SSF82689">
    <property type="entry name" value="Mechanosensitive channel protein MscS (YggB), C-terminal domain"/>
    <property type="match status" value="1"/>
</dbReference>
<sequence>MKPFLILLFWLTFTGVIPCIAQKKDTLNAQQDSVLHAQLNDQFNLVQRLSAERLADSLKKVELEKQVAGLTSTDRLQKEALIKELAAIKDRDSIRRVRQQQQVDSLRHFVKGYPVVPFLDTLFYVYTRQGSFLPKDRAVAVSKRIHNLGGTYDFKADSVKLVPADQSIDLFYKDVLLLSVSEQDALWAGTSRDSLAAKYKRQIVNAVTVYQKETNWQTLLKQGLLALLVIAVVWLLIYGINRLFKLIVIRTSTEEAWYSRGIRIKNYELLNAARQVQVLHGLFTVIKWLVIILVIYLALPVLFGIFPFTRDISNLLLGYIMSPLKKIALAVWHYIPNLITILIVVVIFRYVLKFIRFIKNEISSNRLTIPGFYADWANPTYQIVRVLILAFMLVVIFPYMPGSNSGIFKGVSVFIGVLFTFGSAGALGNVVAGLVLTYMRAFKIGDRVKIGEVTGDIIGKSLLVTRIRTIQNEVISIPNSNVMNNHTLNYSSEAPLNGLIVHTTVTIGYDVPWRQVHQLLIDAALATDMVEKTPEPYVLQTSLDDYYVSYRINAFTKEPNRQAKIYSSLHANIQDKFNEAGVEIMSPHYKALRDGNPTTIPSDYLPEDYTAPGFNIKNKE</sequence>
<dbReference type="PANTHER" id="PTHR30221">
    <property type="entry name" value="SMALL-CONDUCTANCE MECHANOSENSITIVE CHANNEL"/>
    <property type="match status" value="1"/>
</dbReference>
<feature type="domain" description="Mechanosensitive ion channel MscS" evidence="8">
    <location>
        <begin position="427"/>
        <end position="491"/>
    </location>
</feature>
<comment type="caution">
    <text evidence="10">The sequence shown here is derived from an EMBL/GenBank/DDBJ whole genome shotgun (WGS) entry which is preliminary data.</text>
</comment>
<evidence type="ECO:0000256" key="1">
    <source>
        <dbReference type="ARBA" id="ARBA00004651"/>
    </source>
</evidence>
<dbReference type="AlphaFoldDB" id="A0A934PRQ8"/>
<feature type="transmembrane region" description="Helical" evidence="7">
    <location>
        <begin position="288"/>
        <end position="309"/>
    </location>
</feature>
<feature type="transmembrane region" description="Helical" evidence="7">
    <location>
        <begin position="219"/>
        <end position="240"/>
    </location>
</feature>
<feature type="transmembrane region" description="Helical" evidence="7">
    <location>
        <begin position="329"/>
        <end position="352"/>
    </location>
</feature>
<comment type="subcellular location">
    <subcellularLocation>
        <location evidence="1">Cell membrane</location>
        <topology evidence="1">Multi-pass membrane protein</topology>
    </subcellularLocation>
</comment>
<evidence type="ECO:0000256" key="6">
    <source>
        <dbReference type="ARBA" id="ARBA00023136"/>
    </source>
</evidence>
<dbReference type="InterPro" id="IPR010920">
    <property type="entry name" value="LSM_dom_sf"/>
</dbReference>
<keyword evidence="5 7" id="KW-1133">Transmembrane helix</keyword>
<dbReference type="GO" id="GO:0005886">
    <property type="term" value="C:plasma membrane"/>
    <property type="evidence" value="ECO:0007669"/>
    <property type="project" value="UniProtKB-SubCell"/>
</dbReference>
<protein>
    <submittedName>
        <fullName evidence="10">Mechanosensitive ion channel family protein</fullName>
    </submittedName>
</protein>
<dbReference type="Proteomes" id="UP000613193">
    <property type="component" value="Unassembled WGS sequence"/>
</dbReference>
<evidence type="ECO:0000259" key="8">
    <source>
        <dbReference type="Pfam" id="PF00924"/>
    </source>
</evidence>
<dbReference type="InterPro" id="IPR045275">
    <property type="entry name" value="MscS_archaea/bacteria_type"/>
</dbReference>
<dbReference type="Pfam" id="PF00924">
    <property type="entry name" value="MS_channel_2nd"/>
    <property type="match status" value="1"/>
</dbReference>
<organism evidence="10 11">
    <name type="scientific">Mucilaginibacter segetis</name>
    <dbReference type="NCBI Taxonomy" id="2793071"/>
    <lineage>
        <taxon>Bacteria</taxon>
        <taxon>Pseudomonadati</taxon>
        <taxon>Bacteroidota</taxon>
        <taxon>Sphingobacteriia</taxon>
        <taxon>Sphingobacteriales</taxon>
        <taxon>Sphingobacteriaceae</taxon>
        <taxon>Mucilaginibacter</taxon>
    </lineage>
</organism>
<gene>
    <name evidence="10" type="ORF">I5M19_03835</name>
</gene>
<keyword evidence="4 7" id="KW-0812">Transmembrane</keyword>
<name>A0A934PRQ8_9SPHI</name>
<feature type="transmembrane region" description="Helical" evidence="7">
    <location>
        <begin position="413"/>
        <end position="439"/>
    </location>
</feature>
<dbReference type="InterPro" id="IPR023408">
    <property type="entry name" value="MscS_beta-dom_sf"/>
</dbReference>
<evidence type="ECO:0000313" key="11">
    <source>
        <dbReference type="Proteomes" id="UP000613193"/>
    </source>
</evidence>
<evidence type="ECO:0000259" key="9">
    <source>
        <dbReference type="Pfam" id="PF21082"/>
    </source>
</evidence>
<dbReference type="InterPro" id="IPR049278">
    <property type="entry name" value="MS_channel_C"/>
</dbReference>
<feature type="domain" description="Mechanosensitive ion channel MscS C-terminal" evidence="9">
    <location>
        <begin position="502"/>
        <end position="584"/>
    </location>
</feature>
<keyword evidence="6 7" id="KW-0472">Membrane</keyword>
<feature type="transmembrane region" description="Helical" evidence="7">
    <location>
        <begin position="383"/>
        <end position="401"/>
    </location>
</feature>
<dbReference type="InterPro" id="IPR011066">
    <property type="entry name" value="MscS_channel_C_sf"/>
</dbReference>
<dbReference type="Gene3D" id="2.30.30.60">
    <property type="match status" value="1"/>
</dbReference>
<evidence type="ECO:0000313" key="10">
    <source>
        <dbReference type="EMBL" id="MBK0378422.1"/>
    </source>
</evidence>
<dbReference type="Pfam" id="PF21082">
    <property type="entry name" value="MS_channel_3rd"/>
    <property type="match status" value="1"/>
</dbReference>
<comment type="similarity">
    <text evidence="2">Belongs to the MscS (TC 1.A.23) family.</text>
</comment>
<evidence type="ECO:0000256" key="2">
    <source>
        <dbReference type="ARBA" id="ARBA00008017"/>
    </source>
</evidence>
<dbReference type="PANTHER" id="PTHR30221:SF18">
    <property type="entry name" value="SLL0590 PROTEIN"/>
    <property type="match status" value="1"/>
</dbReference>
<dbReference type="RefSeq" id="WP_200064196.1">
    <property type="nucleotide sequence ID" value="NZ_JAEHFW010000001.1"/>
</dbReference>
<keyword evidence="11" id="KW-1185">Reference proteome</keyword>
<dbReference type="SUPFAM" id="SSF50182">
    <property type="entry name" value="Sm-like ribonucleoproteins"/>
    <property type="match status" value="1"/>
</dbReference>
<proteinExistence type="inferred from homology"/>
<dbReference type="InterPro" id="IPR006685">
    <property type="entry name" value="MscS_channel_2nd"/>
</dbReference>
<keyword evidence="3" id="KW-1003">Cell membrane</keyword>
<evidence type="ECO:0000256" key="5">
    <source>
        <dbReference type="ARBA" id="ARBA00022989"/>
    </source>
</evidence>
<evidence type="ECO:0000256" key="3">
    <source>
        <dbReference type="ARBA" id="ARBA00022475"/>
    </source>
</evidence>
<reference evidence="10" key="1">
    <citation type="submission" date="2020-12" db="EMBL/GenBank/DDBJ databases">
        <title>Bacterial novel species Mucilaginibacter sp. SD-g isolated from soil.</title>
        <authorList>
            <person name="Jung H.-Y."/>
        </authorList>
    </citation>
    <scope>NUCLEOTIDE SEQUENCE</scope>
    <source>
        <strain evidence="10">SD-g</strain>
    </source>
</reference>
<dbReference type="Gene3D" id="3.30.70.100">
    <property type="match status" value="1"/>
</dbReference>
<evidence type="ECO:0000256" key="4">
    <source>
        <dbReference type="ARBA" id="ARBA00022692"/>
    </source>
</evidence>
<dbReference type="EMBL" id="JAEHFW010000001">
    <property type="protein sequence ID" value="MBK0378422.1"/>
    <property type="molecule type" value="Genomic_DNA"/>
</dbReference>